<gene>
    <name evidence="3" type="ORF">R3L15_09515</name>
    <name evidence="2" type="ORF">R3L16_12070</name>
</gene>
<accession>A0AAU6NXX5</accession>
<keyword evidence="1" id="KW-1133">Transmembrane helix</keyword>
<keyword evidence="1" id="KW-0812">Transmembrane</keyword>
<evidence type="ECO:0000313" key="4">
    <source>
        <dbReference type="Proteomes" id="UP001368318"/>
    </source>
</evidence>
<name>A0AAU6NXX5_9FLAO</name>
<protein>
    <submittedName>
        <fullName evidence="2">Uncharacterized protein</fullName>
    </submittedName>
</protein>
<dbReference type="EMBL" id="CP136924">
    <property type="protein sequence ID" value="WXA02479.1"/>
    <property type="molecule type" value="Genomic_DNA"/>
</dbReference>
<dbReference type="Proteomes" id="UP001368318">
    <property type="component" value="Chromosome"/>
</dbReference>
<dbReference type="KEGG" id="mcaa:R3L15_09515"/>
<evidence type="ECO:0000313" key="3">
    <source>
        <dbReference type="EMBL" id="WXA12359.1"/>
    </source>
</evidence>
<dbReference type="AlphaFoldDB" id="A0AAU6NXX5"/>
<evidence type="ECO:0000256" key="1">
    <source>
        <dbReference type="SAM" id="Phobius"/>
    </source>
</evidence>
<proteinExistence type="predicted"/>
<keyword evidence="1" id="KW-0472">Membrane</keyword>
<reference evidence="2 4" key="1">
    <citation type="submission" date="2023-10" db="EMBL/GenBank/DDBJ databases">
        <title>Culture-based analysis of two novel bacteria associated with mangrove crab gills.</title>
        <authorList>
            <person name="Yang X."/>
            <person name="Garuglieri E."/>
            <person name="Van Goethem M.W."/>
            <person name="Fusi M."/>
            <person name="Marasco R."/>
            <person name="Daffonchio D.G."/>
        </authorList>
    </citation>
    <scope>NUCLEOTIDE SEQUENCE [LARGE SCALE GENOMIC DNA]</scope>
    <source>
        <strain evidence="3">UG2-1</strain>
        <strain evidence="2">UG2-2</strain>
        <strain evidence="4">UG2_2</strain>
    </source>
</reference>
<dbReference type="RefSeq" id="WP_338731352.1">
    <property type="nucleotide sequence ID" value="NZ_CP136924.1"/>
</dbReference>
<feature type="transmembrane region" description="Helical" evidence="1">
    <location>
        <begin position="12"/>
        <end position="40"/>
    </location>
</feature>
<sequence length="160" mass="18571">MNSKKLKLEIEPINFFGFIFKSFFSMFLILFIASIIFVIVTPNLESNYIIAIILAGLTMGLILAIQFIFRPTIYLYSIFISETTTELKWQENGKFKSHQFNNAEITAELIPSGKNNPYLKLDVKDKESHLTLKQYRIGEWTLEKLKEIGIEIKNTMHNNV</sequence>
<feature type="transmembrane region" description="Helical" evidence="1">
    <location>
        <begin position="46"/>
        <end position="69"/>
    </location>
</feature>
<organism evidence="2 4">
    <name type="scientific">Mangrovimonas cancribranchiae</name>
    <dbReference type="NCBI Taxonomy" id="3080055"/>
    <lineage>
        <taxon>Bacteria</taxon>
        <taxon>Pseudomonadati</taxon>
        <taxon>Bacteroidota</taxon>
        <taxon>Flavobacteriia</taxon>
        <taxon>Flavobacteriales</taxon>
        <taxon>Flavobacteriaceae</taxon>
        <taxon>Mangrovimonas</taxon>
    </lineage>
</organism>
<dbReference type="EMBL" id="CP136925">
    <property type="protein sequence ID" value="WXA12359.1"/>
    <property type="molecule type" value="Genomic_DNA"/>
</dbReference>
<keyword evidence="4" id="KW-1185">Reference proteome</keyword>
<evidence type="ECO:0000313" key="2">
    <source>
        <dbReference type="EMBL" id="WXA02479.1"/>
    </source>
</evidence>